<dbReference type="SUPFAM" id="SSF47699">
    <property type="entry name" value="Bifunctional inhibitor/lipid-transfer protein/seed storage 2S albumin"/>
    <property type="match status" value="1"/>
</dbReference>
<dbReference type="PANTHER" id="PTHR33122">
    <property type="entry name" value="LIPID BINDING PROTEIN-RELATED"/>
    <property type="match status" value="1"/>
</dbReference>
<dbReference type="EMBL" id="CM026429">
    <property type="protein sequence ID" value="KAG0564396.1"/>
    <property type="molecule type" value="Genomic_DNA"/>
</dbReference>
<protein>
    <recommendedName>
        <fullName evidence="2">Bifunctional inhibitor/plant lipid transfer protein/seed storage helical domain-containing protein</fullName>
    </recommendedName>
</protein>
<feature type="signal peptide" evidence="1">
    <location>
        <begin position="1"/>
        <end position="28"/>
    </location>
</feature>
<dbReference type="AlphaFoldDB" id="A0A8T0GXI8"/>
<proteinExistence type="predicted"/>
<dbReference type="GO" id="GO:0005504">
    <property type="term" value="F:fatty acid binding"/>
    <property type="evidence" value="ECO:0007669"/>
    <property type="project" value="InterPro"/>
</dbReference>
<feature type="chain" id="PRO_5035915803" description="Bifunctional inhibitor/plant lipid transfer protein/seed storage helical domain-containing protein" evidence="1">
    <location>
        <begin position="29"/>
        <end position="121"/>
    </location>
</feature>
<keyword evidence="1" id="KW-0732">Signal</keyword>
<accession>A0A8T0GXI8</accession>
<dbReference type="InterPro" id="IPR016140">
    <property type="entry name" value="Bifunc_inhib/LTP/seed_store"/>
</dbReference>
<dbReference type="Proteomes" id="UP000822688">
    <property type="component" value="Chromosome 8"/>
</dbReference>
<dbReference type="InterPro" id="IPR039265">
    <property type="entry name" value="DIR1-like"/>
</dbReference>
<dbReference type="Pfam" id="PF00234">
    <property type="entry name" value="Tryp_alpha_amyl"/>
    <property type="match status" value="1"/>
</dbReference>
<comment type="caution">
    <text evidence="3">The sequence shown here is derived from an EMBL/GenBank/DDBJ whole genome shotgun (WGS) entry which is preliminary data.</text>
</comment>
<evidence type="ECO:0000313" key="3">
    <source>
        <dbReference type="EMBL" id="KAG0564396.1"/>
    </source>
</evidence>
<reference evidence="3" key="1">
    <citation type="submission" date="2020-06" db="EMBL/GenBank/DDBJ databases">
        <title>WGS assembly of Ceratodon purpureus strain R40.</title>
        <authorList>
            <person name="Carey S.B."/>
            <person name="Jenkins J."/>
            <person name="Shu S."/>
            <person name="Lovell J.T."/>
            <person name="Sreedasyam A."/>
            <person name="Maumus F."/>
            <person name="Tiley G.P."/>
            <person name="Fernandez-Pozo N."/>
            <person name="Barry K."/>
            <person name="Chen C."/>
            <person name="Wang M."/>
            <person name="Lipzen A."/>
            <person name="Daum C."/>
            <person name="Saski C.A."/>
            <person name="Payton A.C."/>
            <person name="Mcbreen J.C."/>
            <person name="Conrad R.E."/>
            <person name="Kollar L.M."/>
            <person name="Olsson S."/>
            <person name="Huttunen S."/>
            <person name="Landis J.B."/>
            <person name="Wickett N.J."/>
            <person name="Johnson M.G."/>
            <person name="Rensing S.A."/>
            <person name="Grimwood J."/>
            <person name="Schmutz J."/>
            <person name="Mcdaniel S.F."/>
        </authorList>
    </citation>
    <scope>NUCLEOTIDE SEQUENCE</scope>
    <source>
        <strain evidence="3">R40</strain>
    </source>
</reference>
<evidence type="ECO:0000259" key="2">
    <source>
        <dbReference type="Pfam" id="PF00234"/>
    </source>
</evidence>
<feature type="domain" description="Bifunctional inhibitor/plant lipid transfer protein/seed storage helical" evidence="2">
    <location>
        <begin position="42"/>
        <end position="112"/>
    </location>
</feature>
<keyword evidence="4" id="KW-1185">Reference proteome</keyword>
<name>A0A8T0GXI8_CERPU</name>
<dbReference type="InterPro" id="IPR036312">
    <property type="entry name" value="Bifun_inhib/LTP/seed_sf"/>
</dbReference>
<dbReference type="PANTHER" id="PTHR33122:SF75">
    <property type="entry name" value="BIFUNCTIONAL INHIBITOR_PLANT LIPID TRANSFER PROTEIN_SEED STORAGE HELICAL DOMAIN-CONTAINING PROTEIN"/>
    <property type="match status" value="1"/>
</dbReference>
<evidence type="ECO:0000313" key="4">
    <source>
        <dbReference type="Proteomes" id="UP000822688"/>
    </source>
</evidence>
<organism evidence="3 4">
    <name type="scientific">Ceratodon purpureus</name>
    <name type="common">Fire moss</name>
    <name type="synonym">Dicranum purpureum</name>
    <dbReference type="NCBI Taxonomy" id="3225"/>
    <lineage>
        <taxon>Eukaryota</taxon>
        <taxon>Viridiplantae</taxon>
        <taxon>Streptophyta</taxon>
        <taxon>Embryophyta</taxon>
        <taxon>Bryophyta</taxon>
        <taxon>Bryophytina</taxon>
        <taxon>Bryopsida</taxon>
        <taxon>Dicranidae</taxon>
        <taxon>Pseudoditrichales</taxon>
        <taxon>Ditrichaceae</taxon>
        <taxon>Ceratodon</taxon>
    </lineage>
</organism>
<dbReference type="Gene3D" id="1.10.110.10">
    <property type="entry name" value="Plant lipid-transfer and hydrophobic proteins"/>
    <property type="match status" value="1"/>
</dbReference>
<sequence length="121" mass="12541">MSWSKMKVLQVSLLMVVLLVGLSQDVEAQGVGQGDCGPRRALLACLPAAEADVQPNAACCTVLQGYLTTSTPEACLCQAAMSSAFASSGADVQYAIRIPQKCNLSFRSGTECNGLTIPGGQ</sequence>
<dbReference type="GO" id="GO:0009627">
    <property type="term" value="P:systemic acquired resistance"/>
    <property type="evidence" value="ECO:0007669"/>
    <property type="project" value="InterPro"/>
</dbReference>
<gene>
    <name evidence="3" type="ORF">KC19_8G107400</name>
</gene>
<evidence type="ECO:0000256" key="1">
    <source>
        <dbReference type="SAM" id="SignalP"/>
    </source>
</evidence>